<evidence type="ECO:0000256" key="2">
    <source>
        <dbReference type="SAM" id="SignalP"/>
    </source>
</evidence>
<dbReference type="AlphaFoldDB" id="A0A1A7ZEK8"/>
<feature type="signal peptide" evidence="2">
    <location>
        <begin position="1"/>
        <end position="20"/>
    </location>
</feature>
<organism evidence="3">
    <name type="scientific">Nothobranchius furzeri</name>
    <name type="common">Turquoise killifish</name>
    <dbReference type="NCBI Taxonomy" id="105023"/>
    <lineage>
        <taxon>Eukaryota</taxon>
        <taxon>Metazoa</taxon>
        <taxon>Chordata</taxon>
        <taxon>Craniata</taxon>
        <taxon>Vertebrata</taxon>
        <taxon>Euteleostomi</taxon>
        <taxon>Actinopterygii</taxon>
        <taxon>Neopterygii</taxon>
        <taxon>Teleostei</taxon>
        <taxon>Neoteleostei</taxon>
        <taxon>Acanthomorphata</taxon>
        <taxon>Ovalentaria</taxon>
        <taxon>Atherinomorphae</taxon>
        <taxon>Cyprinodontiformes</taxon>
        <taxon>Nothobranchiidae</taxon>
        <taxon>Nothobranchius</taxon>
    </lineage>
</organism>
<name>A0A1A7ZEK8_NOTFU</name>
<feature type="non-terminal residue" evidence="3">
    <location>
        <position position="59"/>
    </location>
</feature>
<feature type="compositionally biased region" description="Basic residues" evidence="1">
    <location>
        <begin position="44"/>
        <end position="59"/>
    </location>
</feature>
<feature type="region of interest" description="Disordered" evidence="1">
    <location>
        <begin position="36"/>
        <end position="59"/>
    </location>
</feature>
<keyword evidence="2" id="KW-0732">Signal</keyword>
<accession>A0A1A7ZEK8</accession>
<dbReference type="EMBL" id="HADY01002261">
    <property type="protein sequence ID" value="SBP40746.1"/>
    <property type="molecule type" value="Transcribed_RNA"/>
</dbReference>
<proteinExistence type="predicted"/>
<reference evidence="3" key="1">
    <citation type="submission" date="2016-05" db="EMBL/GenBank/DDBJ databases">
        <authorList>
            <person name="Lavstsen T."/>
            <person name="Jespersen J.S."/>
        </authorList>
    </citation>
    <scope>NUCLEOTIDE SEQUENCE</scope>
    <source>
        <tissue evidence="3">Brain</tissue>
    </source>
</reference>
<reference evidence="3" key="2">
    <citation type="submission" date="2016-06" db="EMBL/GenBank/DDBJ databases">
        <title>The genome of a short-lived fish provides insights into sex chromosome evolution and the genetic control of aging.</title>
        <authorList>
            <person name="Reichwald K."/>
            <person name="Felder M."/>
            <person name="Petzold A."/>
            <person name="Koch P."/>
            <person name="Groth M."/>
            <person name="Platzer M."/>
        </authorList>
    </citation>
    <scope>NUCLEOTIDE SEQUENCE</scope>
    <source>
        <tissue evidence="3">Brain</tissue>
    </source>
</reference>
<feature type="non-terminal residue" evidence="3">
    <location>
        <position position="1"/>
    </location>
</feature>
<sequence length="59" mass="6581">KKHDLTIWFICVSILKLASSMTPKLLSASEQLTNKEAEMAPQHRGSRGGKKKKAPLWSC</sequence>
<gene>
    <name evidence="3" type="primary">Nfu_g_1_005957</name>
</gene>
<evidence type="ECO:0000256" key="1">
    <source>
        <dbReference type="SAM" id="MobiDB-lite"/>
    </source>
</evidence>
<evidence type="ECO:0000313" key="3">
    <source>
        <dbReference type="EMBL" id="SBP40746.1"/>
    </source>
</evidence>
<feature type="chain" id="PRO_5008364594" evidence="2">
    <location>
        <begin position="21"/>
        <end position="59"/>
    </location>
</feature>
<protein>
    <submittedName>
        <fullName evidence="3">Uncharacterized protein</fullName>
    </submittedName>
</protein>